<accession>A0A484PRL5</accession>
<reference evidence="1" key="1">
    <citation type="submission" date="2019-03" db="EMBL/GenBank/DDBJ databases">
        <authorList>
            <person name="Danneels B."/>
        </authorList>
    </citation>
    <scope>NUCLEOTIDE SEQUENCE</scope>
</reference>
<dbReference type="EMBL" id="CAADIB010000012">
    <property type="protein sequence ID" value="VFR34463.1"/>
    <property type="molecule type" value="Genomic_DNA"/>
</dbReference>
<evidence type="ECO:0000313" key="2">
    <source>
        <dbReference type="EMBL" id="VFR34463.1"/>
    </source>
</evidence>
<dbReference type="AlphaFoldDB" id="A0A484PRL5"/>
<gene>
    <name evidence="1" type="ORF">ANDO1_1119</name>
    <name evidence="2" type="ORF">ANDO2_1026</name>
</gene>
<proteinExistence type="predicted"/>
<dbReference type="EMBL" id="CAADHZ010000020">
    <property type="protein sequence ID" value="VFR28832.1"/>
    <property type="molecule type" value="Genomic_DNA"/>
</dbReference>
<evidence type="ECO:0000313" key="1">
    <source>
        <dbReference type="EMBL" id="VFR28832.1"/>
    </source>
</evidence>
<sequence length="45" mass="5115">MAIAAENETVSLVGWGCLDRCWWRLLNLHPLKSLIEEVAQRYGTA</sequence>
<organism evidence="1">
    <name type="scientific">plant metagenome</name>
    <dbReference type="NCBI Taxonomy" id="1297885"/>
    <lineage>
        <taxon>unclassified sequences</taxon>
        <taxon>metagenomes</taxon>
        <taxon>organismal metagenomes</taxon>
    </lineage>
</organism>
<protein>
    <submittedName>
        <fullName evidence="1">Uncharacterized protein</fullName>
    </submittedName>
</protein>
<name>A0A484PRL5_9ZZZZ</name>